<evidence type="ECO:0000313" key="2">
    <source>
        <dbReference type="Proteomes" id="UP000225740"/>
    </source>
</evidence>
<name>A0A2G1VYP2_9BACT</name>
<accession>A0A2G1VYP2</accession>
<comment type="caution">
    <text evidence="1">The sequence shown here is derived from an EMBL/GenBank/DDBJ whole genome shotgun (WGS) entry which is preliminary data.</text>
</comment>
<proteinExistence type="predicted"/>
<dbReference type="AlphaFoldDB" id="A0A2G1VYP2"/>
<sequence length="146" mass="15692">MAIIALFAAVGWGLMTGHVADTKVLPGGKLPPRITKIVSASAGLAQDERILFFYSSAMTPEGDGNLLTDRRVVSYVADGTDTWCDSIALDEVESVDFIQSDSWLEDSTIVIVSTDGYELTLYASNEGGGDVRFVDAIRRAAKLDLD</sequence>
<dbReference type="EMBL" id="NIZW01000037">
    <property type="protein sequence ID" value="PHQ31887.1"/>
    <property type="molecule type" value="Genomic_DNA"/>
</dbReference>
<keyword evidence="2" id="KW-1185">Reference proteome</keyword>
<organism evidence="1 2">
    <name type="scientific">Rhodopirellula bahusiensis</name>
    <dbReference type="NCBI Taxonomy" id="2014065"/>
    <lineage>
        <taxon>Bacteria</taxon>
        <taxon>Pseudomonadati</taxon>
        <taxon>Planctomycetota</taxon>
        <taxon>Planctomycetia</taxon>
        <taxon>Pirellulales</taxon>
        <taxon>Pirellulaceae</taxon>
        <taxon>Rhodopirellula</taxon>
    </lineage>
</organism>
<reference evidence="1 2" key="1">
    <citation type="submission" date="2017-06" db="EMBL/GenBank/DDBJ databases">
        <title>Description of Rhodopirellula bahusiensis sp. nov.</title>
        <authorList>
            <person name="Kizina J."/>
            <person name="Harder J."/>
        </authorList>
    </citation>
    <scope>NUCLEOTIDE SEQUENCE [LARGE SCALE GENOMIC DNA]</scope>
    <source>
        <strain evidence="1 2">SWK21</strain>
    </source>
</reference>
<gene>
    <name evidence="1" type="ORF">CEE69_28900</name>
</gene>
<protein>
    <submittedName>
        <fullName evidence="1">Uncharacterized protein</fullName>
    </submittedName>
</protein>
<evidence type="ECO:0000313" key="1">
    <source>
        <dbReference type="EMBL" id="PHQ31887.1"/>
    </source>
</evidence>
<dbReference type="Proteomes" id="UP000225740">
    <property type="component" value="Unassembled WGS sequence"/>
</dbReference>